<dbReference type="Gene3D" id="3.40.50.12580">
    <property type="match status" value="1"/>
</dbReference>
<reference evidence="1 2" key="1">
    <citation type="submission" date="2017-07" db="EMBL/GenBank/DDBJ databases">
        <title>Annotated genome sequence of Bacterioplanes sanyensis isolated from Red Sea.</title>
        <authorList>
            <person name="Rehman Z.U."/>
        </authorList>
    </citation>
    <scope>NUCLEOTIDE SEQUENCE [LARGE SCALE GENOMIC DNA]</scope>
    <source>
        <strain evidence="1 2">NV9</strain>
    </source>
</reference>
<name>A0A222FID9_9GAMM</name>
<dbReference type="OrthoDB" id="9794206at2"/>
<dbReference type="AlphaFoldDB" id="A0A222FID9"/>
<dbReference type="Proteomes" id="UP000202440">
    <property type="component" value="Chromosome"/>
</dbReference>
<dbReference type="SUPFAM" id="SSF53756">
    <property type="entry name" value="UDP-Glycosyltransferase/glycogen phosphorylase"/>
    <property type="match status" value="1"/>
</dbReference>
<organism evidence="1 2">
    <name type="scientific">Bacterioplanes sanyensis</name>
    <dbReference type="NCBI Taxonomy" id="1249553"/>
    <lineage>
        <taxon>Bacteria</taxon>
        <taxon>Pseudomonadati</taxon>
        <taxon>Pseudomonadota</taxon>
        <taxon>Gammaproteobacteria</taxon>
        <taxon>Oceanospirillales</taxon>
        <taxon>Oceanospirillaceae</taxon>
        <taxon>Bacterioplanes</taxon>
    </lineage>
</organism>
<dbReference type="CDD" id="cd16438">
    <property type="entry name" value="beta_Kdo_transferase_KpsS_like"/>
    <property type="match status" value="1"/>
</dbReference>
<proteinExistence type="predicted"/>
<gene>
    <name evidence="1" type="ORF">CHH28_05545</name>
</gene>
<dbReference type="InterPro" id="IPR007833">
    <property type="entry name" value="Capsule_polysaccharide_synth"/>
</dbReference>
<keyword evidence="2" id="KW-1185">Reference proteome</keyword>
<dbReference type="GO" id="GO:0000271">
    <property type="term" value="P:polysaccharide biosynthetic process"/>
    <property type="evidence" value="ECO:0007669"/>
    <property type="project" value="InterPro"/>
</dbReference>
<sequence>MPSALLLAVNRHQERYFAAVASSTDKIDIDVLHDNRLPLAVLPRRLSQAERRFLSSIVALRVTTVEQESKGYRLNPAKRVALQLRYWLEVYSFWLRAERFFGQRRYHLVGLWSGMKWRQKMVRKLLETTATRLIFFENGAFPNTTTVDERGVNYASSIPRDAHFYRQLNIAAEQLPAQLTERKPRKGALAKEEQQELPPRYVFVPFQVDSDTQIVEYSPWINNMEQLHQLLSRVLQQCEQPLVFVVKEHPSSKNDYRHLHQAHDSIRFYNQANTQVLIEQADAVLTINSSVGFEALLLNKPVITLGQAFYNIDGLVTAVTNATELTQACRRPNAPDPVLRERFLQYLYRDYYVHGDWRQADERHHAMVEEKITAALPAS</sequence>
<evidence type="ECO:0000313" key="1">
    <source>
        <dbReference type="EMBL" id="ASP38181.1"/>
    </source>
</evidence>
<dbReference type="RefSeq" id="WP_094059380.1">
    <property type="nucleotide sequence ID" value="NZ_CP022530.1"/>
</dbReference>
<dbReference type="EMBL" id="CP022530">
    <property type="protein sequence ID" value="ASP38181.1"/>
    <property type="molecule type" value="Genomic_DNA"/>
</dbReference>
<accession>A0A222FID9</accession>
<dbReference type="GO" id="GO:0015774">
    <property type="term" value="P:polysaccharide transport"/>
    <property type="evidence" value="ECO:0007669"/>
    <property type="project" value="InterPro"/>
</dbReference>
<dbReference type="InterPro" id="IPR043148">
    <property type="entry name" value="TagF_C"/>
</dbReference>
<protein>
    <submittedName>
        <fullName evidence="1">Capsular biosynthesis protein</fullName>
    </submittedName>
</protein>
<dbReference type="Pfam" id="PF05159">
    <property type="entry name" value="Capsule_synth"/>
    <property type="match status" value="1"/>
</dbReference>
<evidence type="ECO:0000313" key="2">
    <source>
        <dbReference type="Proteomes" id="UP000202440"/>
    </source>
</evidence>
<dbReference type="KEGG" id="bsan:CHH28_05545"/>